<organism evidence="1">
    <name type="scientific">Fervidobacterium pennivorans</name>
    <dbReference type="NCBI Taxonomy" id="93466"/>
    <lineage>
        <taxon>Bacteria</taxon>
        <taxon>Thermotogati</taxon>
        <taxon>Thermotogota</taxon>
        <taxon>Thermotogae</taxon>
        <taxon>Thermotogales</taxon>
        <taxon>Fervidobacteriaceae</taxon>
        <taxon>Fervidobacterium</taxon>
    </lineage>
</organism>
<name>A0A7V4KDH2_FERPE</name>
<accession>A0A7V4KDH2</accession>
<protein>
    <submittedName>
        <fullName evidence="1">Uncharacterized protein</fullName>
    </submittedName>
</protein>
<proteinExistence type="predicted"/>
<dbReference type="AlphaFoldDB" id="A0A7V4KDH2"/>
<evidence type="ECO:0000313" key="1">
    <source>
        <dbReference type="EMBL" id="HGU53183.1"/>
    </source>
</evidence>
<sequence length="91" mass="10274">MTRVREVLTPEEIVEMIDRLCDLDTTRSTILVLMQIIVRLNTDIIFSIELTQTAKASISRGFIPFYSDGNWFPEASNCGYGCLVSAKTQII</sequence>
<comment type="caution">
    <text evidence="1">The sequence shown here is derived from an EMBL/GenBank/DDBJ whole genome shotgun (WGS) entry which is preliminary data.</text>
</comment>
<dbReference type="EMBL" id="DSZZ01000310">
    <property type="protein sequence ID" value="HGU53183.1"/>
    <property type="molecule type" value="Genomic_DNA"/>
</dbReference>
<gene>
    <name evidence="1" type="ORF">ENT78_06665</name>
</gene>
<reference evidence="1" key="1">
    <citation type="journal article" date="2020" name="mSystems">
        <title>Genome- and Community-Level Interaction Insights into Carbon Utilization and Element Cycling Functions of Hydrothermarchaeota in Hydrothermal Sediment.</title>
        <authorList>
            <person name="Zhou Z."/>
            <person name="Liu Y."/>
            <person name="Xu W."/>
            <person name="Pan J."/>
            <person name="Luo Z.H."/>
            <person name="Li M."/>
        </authorList>
    </citation>
    <scope>NUCLEOTIDE SEQUENCE [LARGE SCALE GENOMIC DNA]</scope>
    <source>
        <strain evidence="1">SpSt-61</strain>
    </source>
</reference>